<dbReference type="InterPro" id="IPR001789">
    <property type="entry name" value="Sig_transdc_resp-reg_receiver"/>
</dbReference>
<dbReference type="Gene3D" id="3.40.50.2300">
    <property type="match status" value="1"/>
</dbReference>
<reference evidence="3 4" key="1">
    <citation type="submission" date="2015-11" db="EMBL/GenBank/DDBJ databases">
        <title>Genomic analysis of 38 Legionella species identifies large and diverse effector repertoires.</title>
        <authorList>
            <person name="Burstein D."/>
            <person name="Amaro F."/>
            <person name="Zusman T."/>
            <person name="Lifshitz Z."/>
            <person name="Cohen O."/>
            <person name="Gilbert J.A."/>
            <person name="Pupko T."/>
            <person name="Shuman H.A."/>
            <person name="Segal G."/>
        </authorList>
    </citation>
    <scope>NUCLEOTIDE SEQUENCE [LARGE SCALE GENOMIC DNA]</scope>
    <source>
        <strain evidence="3 4">ATCC 49655</strain>
    </source>
</reference>
<protein>
    <submittedName>
        <fullName evidence="3">Two component sensor and regulator histidine kinase response regulator</fullName>
    </submittedName>
</protein>
<sequence>MRVLIVEDNAFNAFCLRRLLESVVASIGVTIANNSQAAMTHINNTSFDMVVIDGDLGAVSDSAYCNGPELAHIILQKNPHLPIIAWSDSESMRDAFALVFKHYDRLYNEYNCWTKVISLERICKTWAYYFGEFMGGQSAAFLTPSRISYCQ</sequence>
<dbReference type="GO" id="GO:0016301">
    <property type="term" value="F:kinase activity"/>
    <property type="evidence" value="ECO:0007669"/>
    <property type="project" value="UniProtKB-KW"/>
</dbReference>
<keyword evidence="4" id="KW-1185">Reference proteome</keyword>
<dbReference type="InterPro" id="IPR011006">
    <property type="entry name" value="CheY-like_superfamily"/>
</dbReference>
<keyword evidence="3" id="KW-0418">Kinase</keyword>
<dbReference type="SUPFAM" id="SSF52172">
    <property type="entry name" value="CheY-like"/>
    <property type="match status" value="1"/>
</dbReference>
<dbReference type="EMBL" id="LNYW01000033">
    <property type="protein sequence ID" value="KTD62494.1"/>
    <property type="molecule type" value="Genomic_DNA"/>
</dbReference>
<gene>
    <name evidence="3" type="ORF">Lsha_1194</name>
</gene>
<dbReference type="Pfam" id="PF00072">
    <property type="entry name" value="Response_reg"/>
    <property type="match status" value="1"/>
</dbReference>
<dbReference type="PATRIC" id="fig|1122169.6.peg.1378"/>
<dbReference type="STRING" id="1122169.Lsha_1194"/>
<accession>A0A0W0Z0Q7</accession>
<keyword evidence="3" id="KW-0808">Transferase</keyword>
<dbReference type="RefSeq" id="WP_018577893.1">
    <property type="nucleotide sequence ID" value="NZ_KB892415.1"/>
</dbReference>
<feature type="domain" description="Response regulatory" evidence="2">
    <location>
        <begin position="2"/>
        <end position="130"/>
    </location>
</feature>
<dbReference type="PROSITE" id="PS50110">
    <property type="entry name" value="RESPONSE_REGULATORY"/>
    <property type="match status" value="1"/>
</dbReference>
<dbReference type="Proteomes" id="UP000054600">
    <property type="component" value="Unassembled WGS sequence"/>
</dbReference>
<evidence type="ECO:0000256" key="1">
    <source>
        <dbReference type="PROSITE-ProRule" id="PRU00169"/>
    </source>
</evidence>
<dbReference type="AlphaFoldDB" id="A0A0W0Z0Q7"/>
<evidence type="ECO:0000313" key="4">
    <source>
        <dbReference type="Proteomes" id="UP000054600"/>
    </source>
</evidence>
<organism evidence="3 4">
    <name type="scientific">Legionella shakespearei DSM 23087</name>
    <dbReference type="NCBI Taxonomy" id="1122169"/>
    <lineage>
        <taxon>Bacteria</taxon>
        <taxon>Pseudomonadati</taxon>
        <taxon>Pseudomonadota</taxon>
        <taxon>Gammaproteobacteria</taxon>
        <taxon>Legionellales</taxon>
        <taxon>Legionellaceae</taxon>
        <taxon>Legionella</taxon>
    </lineage>
</organism>
<evidence type="ECO:0000313" key="3">
    <source>
        <dbReference type="EMBL" id="KTD62494.1"/>
    </source>
</evidence>
<dbReference type="CDD" id="cd00156">
    <property type="entry name" value="REC"/>
    <property type="match status" value="1"/>
</dbReference>
<dbReference type="eggNOG" id="COG0784">
    <property type="taxonomic scope" value="Bacteria"/>
</dbReference>
<evidence type="ECO:0000259" key="2">
    <source>
        <dbReference type="PROSITE" id="PS50110"/>
    </source>
</evidence>
<dbReference type="GO" id="GO:0000160">
    <property type="term" value="P:phosphorelay signal transduction system"/>
    <property type="evidence" value="ECO:0007669"/>
    <property type="project" value="InterPro"/>
</dbReference>
<feature type="modified residue" description="4-aspartylphosphate" evidence="1">
    <location>
        <position position="53"/>
    </location>
</feature>
<dbReference type="OrthoDB" id="5650835at2"/>
<proteinExistence type="predicted"/>
<name>A0A0W0Z0Q7_9GAMM</name>
<comment type="caution">
    <text evidence="3">The sequence shown here is derived from an EMBL/GenBank/DDBJ whole genome shotgun (WGS) entry which is preliminary data.</text>
</comment>
<keyword evidence="1" id="KW-0597">Phosphoprotein</keyword>